<dbReference type="EMBL" id="JACHXU010000001">
    <property type="protein sequence ID" value="MBB3204515.1"/>
    <property type="molecule type" value="Genomic_DNA"/>
</dbReference>
<proteinExistence type="predicted"/>
<keyword evidence="3" id="KW-1185">Reference proteome</keyword>
<dbReference type="Proteomes" id="UP000536179">
    <property type="component" value="Unassembled WGS sequence"/>
</dbReference>
<sequence length="784" mass="83192">MNIRPPHSLRSILDAMVGRWLRGDRASEPETRPEQWIPRVRTLEPRIVLNATAELAALGDLVISGDAADDFVEVSIDGSGRIELFDANSAVIPIRVGTDAFGNPIFVDSVHPSQITTGRLTTNLGAGNDTLRIDVPVDLSVTVIDDLGNDSVDVTLTPDNLGVSDNVLNIDAETISLNGRDNDIDLTSSKLESSGTNGSISIENADDVTLGNVTVNQGRLQIGDAADLITGNVTQAGGTDIAVNRLEINATEGVDLSQADNSIAIVDDISTDGDVILRSDASGLANDTMVIHRIETLDNSVRGDISVTVNGSVDLVSSDPANDTVLSTANGEIRVSATEDLRIDDFVSSNDGSDVAADHEIIAGGTNGRVNLSAGDTWTAGDAVQIYASQITDGAVTINAPDVVIGNDFEINTGNGVGIAHRFAPRPEINVIEPGIFEAVQPGVITDPNDPDFVEIETAFYDVDSISTNILTQANENDATGVLSVQIGVAGENGLTLSIDWGGQSNRFQTLENLPGDRTQVDVAHVYTQADILNSTLNGRISATAPLAVRFAVSHHASIVITGDSIEQTVAPGEIVTAGGTSLSEAVPGQLLTSTDNPNTVSTFQGNVVPDYESGRAFFVIPRVDLPPAFFAVRNVIPEPIDPPPPFILTSTTELSNVTFETAEASASPLSIREEYFQLRTLSPDPQGDDLVEPIRLHDNIMSQEHLTDLFTELPDGSYEIQYVIGESDQRTILRVDLRGGEAVILSDDIESGSMELELLESEESDGETDTGLAPKEDDHEPRS</sequence>
<comment type="caution">
    <text evidence="2">The sequence shown here is derived from an EMBL/GenBank/DDBJ whole genome shotgun (WGS) entry which is preliminary data.</text>
</comment>
<reference evidence="2 3" key="1">
    <citation type="submission" date="2020-08" db="EMBL/GenBank/DDBJ databases">
        <title>Genomic Encyclopedia of Type Strains, Phase III (KMG-III): the genomes of soil and plant-associated and newly described type strains.</title>
        <authorList>
            <person name="Whitman W."/>
        </authorList>
    </citation>
    <scope>NUCLEOTIDE SEQUENCE [LARGE SCALE GENOMIC DNA]</scope>
    <source>
        <strain evidence="2 3">CECT 8075</strain>
    </source>
</reference>
<accession>A0A7W5DUB4</accession>
<dbReference type="RefSeq" id="WP_184300648.1">
    <property type="nucleotide sequence ID" value="NZ_JACHXU010000001.1"/>
</dbReference>
<protein>
    <submittedName>
        <fullName evidence="2">Uncharacterized protein</fullName>
    </submittedName>
</protein>
<feature type="compositionally biased region" description="Basic and acidic residues" evidence="1">
    <location>
        <begin position="775"/>
        <end position="784"/>
    </location>
</feature>
<gene>
    <name evidence="2" type="ORF">FHS27_000279</name>
</gene>
<feature type="region of interest" description="Disordered" evidence="1">
    <location>
        <begin position="752"/>
        <end position="784"/>
    </location>
</feature>
<evidence type="ECO:0000313" key="3">
    <source>
        <dbReference type="Proteomes" id="UP000536179"/>
    </source>
</evidence>
<organism evidence="2 3">
    <name type="scientific">Aporhodopirellula rubra</name>
    <dbReference type="NCBI Taxonomy" id="980271"/>
    <lineage>
        <taxon>Bacteria</taxon>
        <taxon>Pseudomonadati</taxon>
        <taxon>Planctomycetota</taxon>
        <taxon>Planctomycetia</taxon>
        <taxon>Pirellulales</taxon>
        <taxon>Pirellulaceae</taxon>
        <taxon>Aporhodopirellula</taxon>
    </lineage>
</organism>
<evidence type="ECO:0000313" key="2">
    <source>
        <dbReference type="EMBL" id="MBB3204515.1"/>
    </source>
</evidence>
<feature type="compositionally biased region" description="Acidic residues" evidence="1">
    <location>
        <begin position="758"/>
        <end position="769"/>
    </location>
</feature>
<evidence type="ECO:0000256" key="1">
    <source>
        <dbReference type="SAM" id="MobiDB-lite"/>
    </source>
</evidence>
<name>A0A7W5DUB4_9BACT</name>
<dbReference type="AlphaFoldDB" id="A0A7W5DUB4"/>